<feature type="transmembrane region" description="Helical" evidence="6">
    <location>
        <begin position="43"/>
        <end position="64"/>
    </location>
</feature>
<keyword evidence="5 6" id="KW-0472">Membrane</keyword>
<dbReference type="Pfam" id="PF01384">
    <property type="entry name" value="PHO4"/>
    <property type="match status" value="1"/>
</dbReference>
<evidence type="ECO:0000256" key="6">
    <source>
        <dbReference type="RuleBase" id="RU363058"/>
    </source>
</evidence>
<comment type="subcellular location">
    <subcellularLocation>
        <location evidence="1 6">Membrane</location>
        <topology evidence="1 6">Multi-pass membrane protein</topology>
    </subcellularLocation>
</comment>
<name>A0ABN1A2B8_9SPHN</name>
<feature type="transmembrane region" description="Helical" evidence="6">
    <location>
        <begin position="76"/>
        <end position="98"/>
    </location>
</feature>
<feature type="transmembrane region" description="Helical" evidence="6">
    <location>
        <begin position="239"/>
        <end position="269"/>
    </location>
</feature>
<evidence type="ECO:0000313" key="8">
    <source>
        <dbReference type="Proteomes" id="UP001500713"/>
    </source>
</evidence>
<dbReference type="PANTHER" id="PTHR11101:SF80">
    <property type="entry name" value="PHOSPHATE TRANSPORTER"/>
    <property type="match status" value="1"/>
</dbReference>
<proteinExistence type="inferred from homology"/>
<keyword evidence="8" id="KW-1185">Reference proteome</keyword>
<feature type="transmembrane region" description="Helical" evidence="6">
    <location>
        <begin position="339"/>
        <end position="360"/>
    </location>
</feature>
<evidence type="ECO:0000256" key="1">
    <source>
        <dbReference type="ARBA" id="ARBA00004141"/>
    </source>
</evidence>
<dbReference type="RefSeq" id="WP_229954149.1">
    <property type="nucleotide sequence ID" value="NZ_BAAAEM010000002.1"/>
</dbReference>
<evidence type="ECO:0000256" key="2">
    <source>
        <dbReference type="ARBA" id="ARBA00022448"/>
    </source>
</evidence>
<dbReference type="PANTHER" id="PTHR11101">
    <property type="entry name" value="PHOSPHATE TRANSPORTER"/>
    <property type="match status" value="1"/>
</dbReference>
<evidence type="ECO:0000256" key="3">
    <source>
        <dbReference type="ARBA" id="ARBA00022692"/>
    </source>
</evidence>
<dbReference type="Proteomes" id="UP001500713">
    <property type="component" value="Unassembled WGS sequence"/>
</dbReference>
<sequence length="361" mass="36460">MMIITLVIVAALFLAFANGANDNFKGFATVWGSATLDYRKALIIATLAALAGSLLSILLAHGLVKQFSGKGLVPDEIVALPSFALAVASGAAAAVLVATRVGLPISTTHALVGGLIGAGLASSAGAVNVGNLGSAFILPLLVSPFISAFIGYLVYRFLPERNVNKDCICVVKTAPQATSNGTLKRALTMPAVVIDTDEACAVHGTEAARASVSKTLNSAHIASAATICFARSVNDTPKLAGLMVVVNVGNTTLSLVAIAIAVAMGGLLLSRRVAETMSQKITTLTPTQGLTANLTTAALVLAASFKSLPVSTTHVSVGAITGVGAGAQTLSGSTVRTILLSWLGTLPMAGVIAWIVMSLAA</sequence>
<accession>A0ABN1A2B8</accession>
<keyword evidence="3 6" id="KW-0812">Transmembrane</keyword>
<organism evidence="7 8">
    <name type="scientific">Parasphingorhabdus litoris</name>
    <dbReference type="NCBI Taxonomy" id="394733"/>
    <lineage>
        <taxon>Bacteria</taxon>
        <taxon>Pseudomonadati</taxon>
        <taxon>Pseudomonadota</taxon>
        <taxon>Alphaproteobacteria</taxon>
        <taxon>Sphingomonadales</taxon>
        <taxon>Sphingomonadaceae</taxon>
        <taxon>Parasphingorhabdus</taxon>
    </lineage>
</organism>
<evidence type="ECO:0000256" key="4">
    <source>
        <dbReference type="ARBA" id="ARBA00022989"/>
    </source>
</evidence>
<keyword evidence="4 6" id="KW-1133">Transmembrane helix</keyword>
<feature type="transmembrane region" description="Helical" evidence="6">
    <location>
        <begin position="110"/>
        <end position="129"/>
    </location>
</feature>
<keyword evidence="6" id="KW-0592">Phosphate transport</keyword>
<dbReference type="InterPro" id="IPR001204">
    <property type="entry name" value="Phos_transporter"/>
</dbReference>
<evidence type="ECO:0000313" key="7">
    <source>
        <dbReference type="EMBL" id="GAA0465761.1"/>
    </source>
</evidence>
<feature type="transmembrane region" description="Helical" evidence="6">
    <location>
        <begin position="136"/>
        <end position="155"/>
    </location>
</feature>
<comment type="caution">
    <text evidence="7">The sequence shown here is derived from an EMBL/GenBank/DDBJ whole genome shotgun (WGS) entry which is preliminary data.</text>
</comment>
<protein>
    <recommendedName>
        <fullName evidence="6">Phosphate transporter</fullName>
    </recommendedName>
</protein>
<reference evidence="7 8" key="1">
    <citation type="journal article" date="2019" name="Int. J. Syst. Evol. Microbiol.">
        <title>The Global Catalogue of Microorganisms (GCM) 10K type strain sequencing project: providing services to taxonomists for standard genome sequencing and annotation.</title>
        <authorList>
            <consortium name="The Broad Institute Genomics Platform"/>
            <consortium name="The Broad Institute Genome Sequencing Center for Infectious Disease"/>
            <person name="Wu L."/>
            <person name="Ma J."/>
        </authorList>
    </citation>
    <scope>NUCLEOTIDE SEQUENCE [LARGE SCALE GENOMIC DNA]</scope>
    <source>
        <strain evidence="7 8">JCM 14162</strain>
    </source>
</reference>
<keyword evidence="2 6" id="KW-0813">Transport</keyword>
<evidence type="ECO:0000256" key="5">
    <source>
        <dbReference type="ARBA" id="ARBA00023136"/>
    </source>
</evidence>
<gene>
    <name evidence="7" type="ORF">GCM10009096_03000</name>
</gene>
<comment type="similarity">
    <text evidence="6">Belongs to the inorganic phosphate transporter (PiT) (TC 2.A.20) family.</text>
</comment>
<dbReference type="EMBL" id="BAAAEM010000002">
    <property type="protein sequence ID" value="GAA0465761.1"/>
    <property type="molecule type" value="Genomic_DNA"/>
</dbReference>